<dbReference type="InterPro" id="IPR014729">
    <property type="entry name" value="Rossmann-like_a/b/a_fold"/>
</dbReference>
<dbReference type="EC" id="2.7.1.26" evidence="14"/>
<dbReference type="SMART" id="SM00904">
    <property type="entry name" value="Flavokinase"/>
    <property type="match status" value="1"/>
</dbReference>
<evidence type="ECO:0000256" key="1">
    <source>
        <dbReference type="ARBA" id="ARBA00004726"/>
    </source>
</evidence>
<dbReference type="InterPro" id="IPR015864">
    <property type="entry name" value="FAD_synthase"/>
</dbReference>
<evidence type="ECO:0000256" key="12">
    <source>
        <dbReference type="ARBA" id="ARBA00047880"/>
    </source>
</evidence>
<evidence type="ECO:0000256" key="3">
    <source>
        <dbReference type="ARBA" id="ARBA00022630"/>
    </source>
</evidence>
<dbReference type="InterPro" id="IPR023465">
    <property type="entry name" value="Riboflavin_kinase_dom_sf"/>
</dbReference>
<evidence type="ECO:0000313" key="16">
    <source>
        <dbReference type="EMBL" id="HIZ25257.1"/>
    </source>
</evidence>
<keyword evidence="10 14" id="KW-0067">ATP-binding</keyword>
<evidence type="ECO:0000256" key="11">
    <source>
        <dbReference type="ARBA" id="ARBA00023268"/>
    </source>
</evidence>
<dbReference type="SUPFAM" id="SSF52374">
    <property type="entry name" value="Nucleotidylyl transferase"/>
    <property type="match status" value="1"/>
</dbReference>
<comment type="caution">
    <text evidence="16">The sequence shown here is derived from an EMBL/GenBank/DDBJ whole genome shotgun (WGS) entry which is preliminary data.</text>
</comment>
<gene>
    <name evidence="16" type="ORF">H9812_07330</name>
</gene>
<dbReference type="GO" id="GO:0005524">
    <property type="term" value="F:ATP binding"/>
    <property type="evidence" value="ECO:0007669"/>
    <property type="project" value="UniProtKB-UniRule"/>
</dbReference>
<keyword evidence="4 14" id="KW-0288">FMN</keyword>
<dbReference type="InterPro" id="IPR015865">
    <property type="entry name" value="Riboflavin_kinase_bac/euk"/>
</dbReference>
<dbReference type="InterPro" id="IPR023468">
    <property type="entry name" value="Riboflavin_kinase"/>
</dbReference>
<dbReference type="Pfam" id="PF06574">
    <property type="entry name" value="FAD_syn"/>
    <property type="match status" value="1"/>
</dbReference>
<evidence type="ECO:0000256" key="7">
    <source>
        <dbReference type="ARBA" id="ARBA00022741"/>
    </source>
</evidence>
<evidence type="ECO:0000256" key="13">
    <source>
        <dbReference type="ARBA" id="ARBA00049494"/>
    </source>
</evidence>
<evidence type="ECO:0000256" key="4">
    <source>
        <dbReference type="ARBA" id="ARBA00022643"/>
    </source>
</evidence>
<dbReference type="GO" id="GO:0009231">
    <property type="term" value="P:riboflavin biosynthetic process"/>
    <property type="evidence" value="ECO:0007669"/>
    <property type="project" value="InterPro"/>
</dbReference>
<protein>
    <recommendedName>
        <fullName evidence="14">Riboflavin biosynthesis protein</fullName>
    </recommendedName>
    <domain>
        <recommendedName>
            <fullName evidence="14">Riboflavin kinase</fullName>
            <ecNumber evidence="14">2.7.1.26</ecNumber>
        </recommendedName>
        <alternativeName>
            <fullName evidence="14">Flavokinase</fullName>
        </alternativeName>
    </domain>
    <domain>
        <recommendedName>
            <fullName evidence="14">FMN adenylyltransferase</fullName>
            <ecNumber evidence="14">2.7.7.2</ecNumber>
        </recommendedName>
        <alternativeName>
            <fullName evidence="14">FAD pyrophosphorylase</fullName>
        </alternativeName>
        <alternativeName>
            <fullName evidence="14">FAD synthase</fullName>
        </alternativeName>
    </domain>
</protein>
<dbReference type="InterPro" id="IPR002606">
    <property type="entry name" value="Riboflavin_kinase_bac"/>
</dbReference>
<organism evidence="16 17">
    <name type="scientific">Candidatus Gallimonas intestinigallinarum</name>
    <dbReference type="NCBI Taxonomy" id="2838604"/>
    <lineage>
        <taxon>Bacteria</taxon>
        <taxon>Bacillati</taxon>
        <taxon>Bacillota</taxon>
        <taxon>Clostridia</taxon>
        <taxon>Candidatus Gallimonas</taxon>
    </lineage>
</organism>
<dbReference type="Gene3D" id="2.40.30.30">
    <property type="entry name" value="Riboflavin kinase-like"/>
    <property type="match status" value="1"/>
</dbReference>
<comment type="catalytic activity">
    <reaction evidence="12 14">
        <text>riboflavin + ATP = FMN + ADP + H(+)</text>
        <dbReference type="Rhea" id="RHEA:14357"/>
        <dbReference type="ChEBI" id="CHEBI:15378"/>
        <dbReference type="ChEBI" id="CHEBI:30616"/>
        <dbReference type="ChEBI" id="CHEBI:57986"/>
        <dbReference type="ChEBI" id="CHEBI:58210"/>
        <dbReference type="ChEBI" id="CHEBI:456216"/>
        <dbReference type="EC" id="2.7.1.26"/>
    </reaction>
</comment>
<reference evidence="16" key="2">
    <citation type="submission" date="2021-04" db="EMBL/GenBank/DDBJ databases">
        <authorList>
            <person name="Gilroy R."/>
        </authorList>
    </citation>
    <scope>NUCLEOTIDE SEQUENCE</scope>
    <source>
        <strain evidence="16">CHK33-5263</strain>
    </source>
</reference>
<evidence type="ECO:0000256" key="8">
    <source>
        <dbReference type="ARBA" id="ARBA00022777"/>
    </source>
</evidence>
<dbReference type="PIRSF" id="PIRSF004491">
    <property type="entry name" value="FAD_Synth"/>
    <property type="match status" value="1"/>
</dbReference>
<comment type="pathway">
    <text evidence="2 14">Cofactor biosynthesis; FMN biosynthesis; FMN from riboflavin (ATP route): step 1/1.</text>
</comment>
<reference evidence="16" key="1">
    <citation type="journal article" date="2021" name="PeerJ">
        <title>Extensive microbial diversity within the chicken gut microbiome revealed by metagenomics and culture.</title>
        <authorList>
            <person name="Gilroy R."/>
            <person name="Ravi A."/>
            <person name="Getino M."/>
            <person name="Pursley I."/>
            <person name="Horton D.L."/>
            <person name="Alikhan N.F."/>
            <person name="Baker D."/>
            <person name="Gharbi K."/>
            <person name="Hall N."/>
            <person name="Watson M."/>
            <person name="Adriaenssens E.M."/>
            <person name="Foster-Nyarko E."/>
            <person name="Jarju S."/>
            <person name="Secka A."/>
            <person name="Antonio M."/>
            <person name="Oren A."/>
            <person name="Chaudhuri R.R."/>
            <person name="La Ragione R."/>
            <person name="Hildebrand F."/>
            <person name="Pallen M.J."/>
        </authorList>
    </citation>
    <scope>NUCLEOTIDE SEQUENCE</scope>
    <source>
        <strain evidence="16">CHK33-5263</strain>
    </source>
</reference>
<keyword evidence="5 14" id="KW-0808">Transferase</keyword>
<dbReference type="GO" id="GO:0006747">
    <property type="term" value="P:FAD biosynthetic process"/>
    <property type="evidence" value="ECO:0007669"/>
    <property type="project" value="UniProtKB-UniRule"/>
</dbReference>
<evidence type="ECO:0000256" key="10">
    <source>
        <dbReference type="ARBA" id="ARBA00022840"/>
    </source>
</evidence>
<keyword evidence="7 14" id="KW-0547">Nucleotide-binding</keyword>
<keyword evidence="8 14" id="KW-0418">Kinase</keyword>
<evidence type="ECO:0000256" key="6">
    <source>
        <dbReference type="ARBA" id="ARBA00022695"/>
    </source>
</evidence>
<evidence type="ECO:0000313" key="17">
    <source>
        <dbReference type="Proteomes" id="UP000824044"/>
    </source>
</evidence>
<dbReference type="EC" id="2.7.7.2" evidence="14"/>
<evidence type="ECO:0000256" key="9">
    <source>
        <dbReference type="ARBA" id="ARBA00022827"/>
    </source>
</evidence>
<dbReference type="CDD" id="cd02064">
    <property type="entry name" value="FAD_synthetase_N"/>
    <property type="match status" value="1"/>
</dbReference>
<dbReference type="GO" id="GO:0009398">
    <property type="term" value="P:FMN biosynthetic process"/>
    <property type="evidence" value="ECO:0007669"/>
    <property type="project" value="UniProtKB-UniRule"/>
</dbReference>
<dbReference type="Proteomes" id="UP000824044">
    <property type="component" value="Unassembled WGS sequence"/>
</dbReference>
<dbReference type="GO" id="GO:0008531">
    <property type="term" value="F:riboflavin kinase activity"/>
    <property type="evidence" value="ECO:0007669"/>
    <property type="project" value="UniProtKB-UniRule"/>
</dbReference>
<comment type="pathway">
    <text evidence="1 14">Cofactor biosynthesis; FAD biosynthesis; FAD from FMN: step 1/1.</text>
</comment>
<keyword evidence="11" id="KW-0511">Multifunctional enzyme</keyword>
<proteinExistence type="inferred from homology"/>
<keyword evidence="3 14" id="KW-0285">Flavoprotein</keyword>
<dbReference type="SUPFAM" id="SSF82114">
    <property type="entry name" value="Riboflavin kinase-like"/>
    <property type="match status" value="1"/>
</dbReference>
<dbReference type="PANTHER" id="PTHR22749:SF6">
    <property type="entry name" value="RIBOFLAVIN KINASE"/>
    <property type="match status" value="1"/>
</dbReference>
<dbReference type="EMBL" id="DXBS01000134">
    <property type="protein sequence ID" value="HIZ25257.1"/>
    <property type="molecule type" value="Genomic_DNA"/>
</dbReference>
<comment type="similarity">
    <text evidence="14">Belongs to the ribF family.</text>
</comment>
<dbReference type="AlphaFoldDB" id="A0A9D2DXU5"/>
<evidence type="ECO:0000256" key="5">
    <source>
        <dbReference type="ARBA" id="ARBA00022679"/>
    </source>
</evidence>
<accession>A0A9D2DXU5</accession>
<comment type="catalytic activity">
    <reaction evidence="13 14">
        <text>FMN + ATP + H(+) = FAD + diphosphate</text>
        <dbReference type="Rhea" id="RHEA:17237"/>
        <dbReference type="ChEBI" id="CHEBI:15378"/>
        <dbReference type="ChEBI" id="CHEBI:30616"/>
        <dbReference type="ChEBI" id="CHEBI:33019"/>
        <dbReference type="ChEBI" id="CHEBI:57692"/>
        <dbReference type="ChEBI" id="CHEBI:58210"/>
        <dbReference type="EC" id="2.7.7.2"/>
    </reaction>
</comment>
<name>A0A9D2DXU5_9FIRM</name>
<dbReference type="GO" id="GO:0003919">
    <property type="term" value="F:FMN adenylyltransferase activity"/>
    <property type="evidence" value="ECO:0007669"/>
    <property type="project" value="UniProtKB-UniRule"/>
</dbReference>
<evidence type="ECO:0000256" key="14">
    <source>
        <dbReference type="PIRNR" id="PIRNR004491"/>
    </source>
</evidence>
<dbReference type="Pfam" id="PF01687">
    <property type="entry name" value="Flavokinase"/>
    <property type="match status" value="1"/>
</dbReference>
<feature type="domain" description="Riboflavin kinase" evidence="15">
    <location>
        <begin position="166"/>
        <end position="290"/>
    </location>
</feature>
<keyword evidence="9 14" id="KW-0274">FAD</keyword>
<evidence type="ECO:0000259" key="15">
    <source>
        <dbReference type="SMART" id="SM00904"/>
    </source>
</evidence>
<keyword evidence="6 14" id="KW-0548">Nucleotidyltransferase</keyword>
<dbReference type="PANTHER" id="PTHR22749">
    <property type="entry name" value="RIBOFLAVIN KINASE/FMN ADENYLYLTRANSFERASE"/>
    <property type="match status" value="1"/>
</dbReference>
<dbReference type="Gene3D" id="3.40.50.620">
    <property type="entry name" value="HUPs"/>
    <property type="match status" value="1"/>
</dbReference>
<sequence length="290" mass="31193">MLTMLAPGDGRFSQPCVLLLGGFDGIHLGHKTLLDAAKRYDLPVVFTLIAGGKAGGELFTLRERRTVLEQLVAAGAFAFPFTEAFQRTSAEDFLHGLFARCTPRAVLCGEDFRFGKGAKGDAALLKNLAPCPVDVLPLLTADSHKISSTSLKKLLAAGNMPALNALLAYPYFIEGDVEHGRHVGSSLGFPTVNFDLPAEKAPPKEGVYGGYAQTKSGKFPCILNYGARPTFGVAEKKMEAFLLDFEGDLYGSAVRIYPTQYYRPVTAFPSAEALKAQIAQDAARAKRSNV</sequence>
<evidence type="ECO:0000256" key="2">
    <source>
        <dbReference type="ARBA" id="ARBA00005201"/>
    </source>
</evidence>